<sequence>CDSNFLESDWLLGRIVDSATTATNHRLLPWKLRRSSLEREKEEN</sequence>
<dbReference type="AlphaFoldDB" id="A0A5K3ESC9"/>
<protein>
    <submittedName>
        <fullName evidence="1">Protein MON2 homolog</fullName>
    </submittedName>
</protein>
<reference evidence="1" key="1">
    <citation type="submission" date="2019-11" db="UniProtKB">
        <authorList>
            <consortium name="WormBaseParasite"/>
        </authorList>
    </citation>
    <scope>IDENTIFICATION</scope>
</reference>
<organism evidence="1">
    <name type="scientific">Mesocestoides corti</name>
    <name type="common">Flatworm</name>
    <dbReference type="NCBI Taxonomy" id="53468"/>
    <lineage>
        <taxon>Eukaryota</taxon>
        <taxon>Metazoa</taxon>
        <taxon>Spiralia</taxon>
        <taxon>Lophotrochozoa</taxon>
        <taxon>Platyhelminthes</taxon>
        <taxon>Cestoda</taxon>
        <taxon>Eucestoda</taxon>
        <taxon>Cyclophyllidea</taxon>
        <taxon>Mesocestoididae</taxon>
        <taxon>Mesocestoides</taxon>
    </lineage>
</organism>
<evidence type="ECO:0000313" key="1">
    <source>
        <dbReference type="WBParaSite" id="MCU_002732-RC"/>
    </source>
</evidence>
<accession>A0A5K3ESC9</accession>
<proteinExistence type="predicted"/>
<name>A0A5K3ESC9_MESCO</name>
<dbReference type="WBParaSite" id="MCU_002732-RC">
    <property type="protein sequence ID" value="MCU_002732-RC"/>
    <property type="gene ID" value="MCU_002732"/>
</dbReference>